<dbReference type="SUPFAM" id="SSF89069">
    <property type="entry name" value="N-terminal, cytoplasmic domain of anti-sigmaE factor RseA"/>
    <property type="match status" value="1"/>
</dbReference>
<dbReference type="PANTHER" id="PTHR38104">
    <property type="match status" value="1"/>
</dbReference>
<evidence type="ECO:0000256" key="1">
    <source>
        <dbReference type="SAM" id="Phobius"/>
    </source>
</evidence>
<keyword evidence="4" id="KW-1185">Reference proteome</keyword>
<dbReference type="OrthoDB" id="8561243at2"/>
<reference evidence="3 4" key="1">
    <citation type="submission" date="2018-12" db="EMBL/GenBank/DDBJ databases">
        <title>Complete genome sequence of Iodobacter sp. H11R3.</title>
        <authorList>
            <person name="Bae J.-W."/>
        </authorList>
    </citation>
    <scope>NUCLEOTIDE SEQUENCE [LARGE SCALE GENOMIC DNA]</scope>
    <source>
        <strain evidence="3 4">H11R3</strain>
    </source>
</reference>
<name>A0A3S8ZSF7_9NEIS</name>
<dbReference type="AlphaFoldDB" id="A0A3S8ZSF7"/>
<keyword evidence="1" id="KW-1133">Transmembrane helix</keyword>
<keyword evidence="1" id="KW-0472">Membrane</keyword>
<dbReference type="Pfam" id="PF03872">
    <property type="entry name" value="RseA_N"/>
    <property type="match status" value="1"/>
</dbReference>
<dbReference type="InterPro" id="IPR005572">
    <property type="entry name" value="Anti-sigma_E_RseA_N"/>
</dbReference>
<sequence>MRGNVMREKLSALMDGELDVADIDGLLAEMKRDVSLNENWYDWHQLSDSMQEHPLLSPQFMERFSARLAAEPTVVAPQRLKRSSVMKKLLIPLTAAASIAFVGVAAWQTQTSFSVAPAMVAVQSVKSVDQKTPAVRAYLAAHSQESGNVLAERDIVYADFGMENLR</sequence>
<evidence type="ECO:0000313" key="4">
    <source>
        <dbReference type="Proteomes" id="UP000282438"/>
    </source>
</evidence>
<evidence type="ECO:0000259" key="2">
    <source>
        <dbReference type="Pfam" id="PF03872"/>
    </source>
</evidence>
<accession>A0A3S8ZSF7</accession>
<proteinExistence type="predicted"/>
<feature type="domain" description="Anti sigma-E protein RseA N-terminal" evidence="2">
    <location>
        <begin position="7"/>
        <end position="83"/>
    </location>
</feature>
<evidence type="ECO:0000313" key="3">
    <source>
        <dbReference type="EMBL" id="AZN36422.1"/>
    </source>
</evidence>
<protein>
    <recommendedName>
        <fullName evidence="2">Anti sigma-E protein RseA N-terminal domain-containing protein</fullName>
    </recommendedName>
</protein>
<dbReference type="KEGG" id="iod:EJO50_07915"/>
<dbReference type="EMBL" id="CP034433">
    <property type="protein sequence ID" value="AZN36422.1"/>
    <property type="molecule type" value="Genomic_DNA"/>
</dbReference>
<keyword evidence="1" id="KW-0812">Transmembrane</keyword>
<dbReference type="InterPro" id="IPR036147">
    <property type="entry name" value="Anti-sigma_E_RseA_N_sf"/>
</dbReference>
<dbReference type="InterPro" id="IPR052383">
    <property type="entry name" value="Anti-sigma-E_RseA-like"/>
</dbReference>
<organism evidence="3 4">
    <name type="scientific">Iodobacter ciconiae</name>
    <dbReference type="NCBI Taxonomy" id="2496266"/>
    <lineage>
        <taxon>Bacteria</taxon>
        <taxon>Pseudomonadati</taxon>
        <taxon>Pseudomonadota</taxon>
        <taxon>Betaproteobacteria</taxon>
        <taxon>Neisseriales</taxon>
        <taxon>Chitinibacteraceae</taxon>
        <taxon>Iodobacter</taxon>
    </lineage>
</organism>
<dbReference type="GO" id="GO:0016989">
    <property type="term" value="F:sigma factor antagonist activity"/>
    <property type="evidence" value="ECO:0007669"/>
    <property type="project" value="InterPro"/>
</dbReference>
<dbReference type="Proteomes" id="UP000282438">
    <property type="component" value="Chromosome"/>
</dbReference>
<dbReference type="Gene3D" id="1.10.10.880">
    <property type="entry name" value="Anti sigma-E protein RseA, N-terminal domain"/>
    <property type="match status" value="1"/>
</dbReference>
<gene>
    <name evidence="3" type="ORF">EJO50_07915</name>
</gene>
<dbReference type="PANTHER" id="PTHR38104:SF1">
    <property type="entry name" value="ANTI-SIGMA-E FACTOR RSEA"/>
    <property type="match status" value="1"/>
</dbReference>
<dbReference type="CDD" id="cd16328">
    <property type="entry name" value="RseA_N"/>
    <property type="match status" value="1"/>
</dbReference>
<feature type="transmembrane region" description="Helical" evidence="1">
    <location>
        <begin position="89"/>
        <end position="107"/>
    </location>
</feature>